<organism evidence="5 6">
    <name type="scientific">Candidatus Halobonum tyrrellensis G22</name>
    <dbReference type="NCBI Taxonomy" id="1324957"/>
    <lineage>
        <taxon>Archaea</taxon>
        <taxon>Methanobacteriati</taxon>
        <taxon>Methanobacteriota</taxon>
        <taxon>Stenosarchaea group</taxon>
        <taxon>Halobacteria</taxon>
        <taxon>Halobacteriales</taxon>
        <taxon>Haloferacaceae</taxon>
        <taxon>Candidatus Halobonum</taxon>
    </lineage>
</organism>
<dbReference type="Pfam" id="PF00291">
    <property type="entry name" value="PALP"/>
    <property type="match status" value="1"/>
</dbReference>
<dbReference type="EMBL" id="ASGZ01000028">
    <property type="protein sequence ID" value="ESP88457.1"/>
    <property type="molecule type" value="Genomic_DNA"/>
</dbReference>
<evidence type="ECO:0000256" key="2">
    <source>
        <dbReference type="ARBA" id="ARBA00022898"/>
    </source>
</evidence>
<keyword evidence="6" id="KW-1185">Reference proteome</keyword>
<evidence type="ECO:0000313" key="6">
    <source>
        <dbReference type="Proteomes" id="UP000017840"/>
    </source>
</evidence>
<dbReference type="InterPro" id="IPR036052">
    <property type="entry name" value="TrpB-like_PALP_sf"/>
</dbReference>
<dbReference type="PANTHER" id="PTHR48078:SF6">
    <property type="entry name" value="L-THREONINE DEHYDRATASE CATABOLIC TDCB"/>
    <property type="match status" value="1"/>
</dbReference>
<gene>
    <name evidence="5" type="ORF">K933_08357</name>
</gene>
<keyword evidence="3" id="KW-0456">Lyase</keyword>
<protein>
    <submittedName>
        <fullName evidence="5">Threonine synthase</fullName>
    </submittedName>
</protein>
<reference evidence="5 6" key="1">
    <citation type="journal article" date="2013" name="Genome Announc.">
        <title>Draft Genome Sequence of 'Candidatus Halobonum tyrrellensis' Strain G22, Isolated from the Hypersaline Waters of Lake Tyrrell, Australia.</title>
        <authorList>
            <person name="Ugalde J.A."/>
            <person name="Narasingarao P."/>
            <person name="Kuo S."/>
            <person name="Podell S."/>
            <person name="Allen E.E."/>
        </authorList>
    </citation>
    <scope>NUCLEOTIDE SEQUENCE [LARGE SCALE GENOMIC DNA]</scope>
    <source>
        <strain evidence="5 6">G22</strain>
    </source>
</reference>
<dbReference type="RefSeq" id="WP_023394256.1">
    <property type="nucleotide sequence ID" value="NZ_ASGZ01000028.1"/>
</dbReference>
<dbReference type="Proteomes" id="UP000017840">
    <property type="component" value="Unassembled WGS sequence"/>
</dbReference>
<dbReference type="InterPro" id="IPR001926">
    <property type="entry name" value="TrpB-like_PALP"/>
</dbReference>
<dbReference type="SUPFAM" id="SSF53686">
    <property type="entry name" value="Tryptophan synthase beta subunit-like PLP-dependent enzymes"/>
    <property type="match status" value="1"/>
</dbReference>
<sequence>MLTCYACGARAESGQRCDCGEPLWYETDPAGVAWPDADAGGVWAFESLLPVGRPESGLATAAGGTPLVRAPTLDADGARVHVKLEGTNPTGSFKDRGSAVGVTAALAAGRERVGTVSHGNMAASMAANAAGTDLDCVVLVPADIPDERLARIGAYGPRVVRVEGDYGRLYHDSLDVAGVEFVNSDSPLRVAGQKTTVLEVLAERAPDVPDAVVMPVSSGGHASAAWKALREAEAAGLVDDPPRLYLVQAAACAPVAAAFDRGDEEVVRLAPDEVGETVAYSIANPDPPSGTRALAAARATGGAVLAADDDDIGAARDWMARAGFRVEAASATPLAALGRLRDAGEIEAGEDVVLVATGAGYGDDAPPESVETVRREGLAGALRAD</sequence>
<proteinExistence type="predicted"/>
<dbReference type="GO" id="GO:0009097">
    <property type="term" value="P:isoleucine biosynthetic process"/>
    <property type="evidence" value="ECO:0007669"/>
    <property type="project" value="TreeGrafter"/>
</dbReference>
<dbReference type="OrthoDB" id="6371at2157"/>
<accession>V4IZB2</accession>
<evidence type="ECO:0000313" key="5">
    <source>
        <dbReference type="EMBL" id="ESP88457.1"/>
    </source>
</evidence>
<evidence type="ECO:0000256" key="3">
    <source>
        <dbReference type="ARBA" id="ARBA00023239"/>
    </source>
</evidence>
<dbReference type="STRING" id="1324957.K933_08357"/>
<comment type="caution">
    <text evidence="5">The sequence shown here is derived from an EMBL/GenBank/DDBJ whole genome shotgun (WGS) entry which is preliminary data.</text>
</comment>
<dbReference type="Gene3D" id="3.40.50.1100">
    <property type="match status" value="2"/>
</dbReference>
<dbReference type="InterPro" id="IPR050147">
    <property type="entry name" value="Ser/Thr_Dehydratase"/>
</dbReference>
<dbReference type="AlphaFoldDB" id="V4IZB2"/>
<comment type="cofactor">
    <cofactor evidence="1">
        <name>pyridoxal 5'-phosphate</name>
        <dbReference type="ChEBI" id="CHEBI:597326"/>
    </cofactor>
</comment>
<dbReference type="GO" id="GO:0006567">
    <property type="term" value="P:L-threonine catabolic process"/>
    <property type="evidence" value="ECO:0007669"/>
    <property type="project" value="TreeGrafter"/>
</dbReference>
<evidence type="ECO:0000259" key="4">
    <source>
        <dbReference type="Pfam" id="PF00291"/>
    </source>
</evidence>
<dbReference type="PANTHER" id="PTHR48078">
    <property type="entry name" value="THREONINE DEHYDRATASE, MITOCHONDRIAL-RELATED"/>
    <property type="match status" value="1"/>
</dbReference>
<dbReference type="eggNOG" id="arCOG01434">
    <property type="taxonomic scope" value="Archaea"/>
</dbReference>
<feature type="domain" description="Tryptophan synthase beta chain-like PALP" evidence="4">
    <location>
        <begin position="60"/>
        <end position="358"/>
    </location>
</feature>
<dbReference type="PATRIC" id="fig|1324957.4.peg.1696"/>
<name>V4IZB2_9EURY</name>
<dbReference type="GO" id="GO:0004794">
    <property type="term" value="F:threonine deaminase activity"/>
    <property type="evidence" value="ECO:0007669"/>
    <property type="project" value="TreeGrafter"/>
</dbReference>
<dbReference type="GO" id="GO:0003941">
    <property type="term" value="F:L-serine ammonia-lyase activity"/>
    <property type="evidence" value="ECO:0007669"/>
    <property type="project" value="TreeGrafter"/>
</dbReference>
<keyword evidence="2" id="KW-0663">Pyridoxal phosphate</keyword>
<evidence type="ECO:0000256" key="1">
    <source>
        <dbReference type="ARBA" id="ARBA00001933"/>
    </source>
</evidence>
<dbReference type="GO" id="GO:0006565">
    <property type="term" value="P:L-serine catabolic process"/>
    <property type="evidence" value="ECO:0007669"/>
    <property type="project" value="TreeGrafter"/>
</dbReference>